<dbReference type="PANTHER" id="PTHR23120:SF45">
    <property type="entry name" value="MAESTRO HEAT LIKE REPEAT FAMILY MEMBER 1"/>
    <property type="match status" value="1"/>
</dbReference>
<name>A0AA40I1E5_CNENI</name>
<reference evidence="5" key="1">
    <citation type="submission" date="2023-06" db="EMBL/GenBank/DDBJ databases">
        <title>Reference genome for the Northern bat (Eptesicus nilssonii), a most northern bat species.</title>
        <authorList>
            <person name="Laine V.N."/>
            <person name="Pulliainen A.T."/>
            <person name="Lilley T.M."/>
        </authorList>
    </citation>
    <scope>NUCLEOTIDE SEQUENCE</scope>
    <source>
        <strain evidence="5">BLF_Eptnil</strain>
        <tissue evidence="5">Kidney</tissue>
    </source>
</reference>
<dbReference type="InterPro" id="IPR045206">
    <property type="entry name" value="Maestro_heat-like_prot"/>
</dbReference>
<dbReference type="Pfam" id="PF21047">
    <property type="entry name" value="HEAT_Maestro"/>
    <property type="match status" value="1"/>
</dbReference>
<dbReference type="Pfam" id="PF23227">
    <property type="entry name" value="HEAT_MROH2B_C"/>
    <property type="match status" value="1"/>
</dbReference>
<dbReference type="InterPro" id="IPR048465">
    <property type="entry name" value="Maestro-like_HEAT"/>
</dbReference>
<evidence type="ECO:0000313" key="6">
    <source>
        <dbReference type="Proteomes" id="UP001177744"/>
    </source>
</evidence>
<evidence type="ECO:0000313" key="5">
    <source>
        <dbReference type="EMBL" id="KAK1340805.1"/>
    </source>
</evidence>
<dbReference type="InterPro" id="IPR016024">
    <property type="entry name" value="ARM-type_fold"/>
</dbReference>
<dbReference type="InterPro" id="IPR011989">
    <property type="entry name" value="ARM-like"/>
</dbReference>
<dbReference type="SUPFAM" id="SSF48371">
    <property type="entry name" value="ARM repeat"/>
    <property type="match status" value="1"/>
</dbReference>
<feature type="domain" description="MROH2B-like HEAT-repeats" evidence="3">
    <location>
        <begin position="1"/>
        <end position="93"/>
    </location>
</feature>
<dbReference type="InterPro" id="IPR055408">
    <property type="entry name" value="HEAT_MROH2B-like"/>
</dbReference>
<dbReference type="GO" id="GO:0005737">
    <property type="term" value="C:cytoplasm"/>
    <property type="evidence" value="ECO:0007669"/>
    <property type="project" value="TreeGrafter"/>
</dbReference>
<dbReference type="Proteomes" id="UP001177744">
    <property type="component" value="Unassembled WGS sequence"/>
</dbReference>
<gene>
    <name evidence="5" type="ORF">QTO34_017199</name>
</gene>
<proteinExistence type="predicted"/>
<dbReference type="PANTHER" id="PTHR23120">
    <property type="entry name" value="MAESTRO-RELATED HEAT DOMAIN-CONTAINING"/>
    <property type="match status" value="1"/>
</dbReference>
<accession>A0AA40I1E5</accession>
<keyword evidence="6" id="KW-1185">Reference proteome</keyword>
<evidence type="ECO:0000259" key="3">
    <source>
        <dbReference type="Pfam" id="PF23210"/>
    </source>
</evidence>
<evidence type="ECO:0008006" key="7">
    <source>
        <dbReference type="Google" id="ProtNLM"/>
    </source>
</evidence>
<comment type="caution">
    <text evidence="5">The sequence shown here is derived from an EMBL/GenBank/DDBJ whole genome shotgun (WGS) entry which is preliminary data.</text>
</comment>
<dbReference type="EMBL" id="JAULJE010000007">
    <property type="protein sequence ID" value="KAK1340805.1"/>
    <property type="molecule type" value="Genomic_DNA"/>
</dbReference>
<evidence type="ECO:0000259" key="2">
    <source>
        <dbReference type="Pfam" id="PF21047"/>
    </source>
</evidence>
<protein>
    <recommendedName>
        <fullName evidence="7">Maestro heat-like repeat-containing protein family member 7</fullName>
    </recommendedName>
</protein>
<dbReference type="InterPro" id="IPR055406">
    <property type="entry name" value="HEAT_Maestro"/>
</dbReference>
<feature type="domain" description="Maestro-like HEAT-repeats" evidence="2">
    <location>
        <begin position="117"/>
        <end position="339"/>
    </location>
</feature>
<organism evidence="5 6">
    <name type="scientific">Cnephaeus nilssonii</name>
    <name type="common">Northern bat</name>
    <name type="synonym">Eptesicus nilssonii</name>
    <dbReference type="NCBI Taxonomy" id="3371016"/>
    <lineage>
        <taxon>Eukaryota</taxon>
        <taxon>Metazoa</taxon>
        <taxon>Chordata</taxon>
        <taxon>Craniata</taxon>
        <taxon>Vertebrata</taxon>
        <taxon>Euteleostomi</taxon>
        <taxon>Mammalia</taxon>
        <taxon>Eutheria</taxon>
        <taxon>Laurasiatheria</taxon>
        <taxon>Chiroptera</taxon>
        <taxon>Yangochiroptera</taxon>
        <taxon>Vespertilionidae</taxon>
        <taxon>Cnephaeus</taxon>
    </lineage>
</organism>
<dbReference type="Gene3D" id="1.25.10.10">
    <property type="entry name" value="Leucine-rich Repeat Variant"/>
    <property type="match status" value="1"/>
</dbReference>
<evidence type="ECO:0000259" key="4">
    <source>
        <dbReference type="Pfam" id="PF23227"/>
    </source>
</evidence>
<dbReference type="Pfam" id="PF23210">
    <property type="entry name" value="HEAT_Maestro_2"/>
    <property type="match status" value="1"/>
</dbReference>
<dbReference type="AlphaFoldDB" id="A0AA40I1E5"/>
<sequence length="618" mass="70490">MVDLIKEEPLNSISSPVRQKAMNIINNFRMLRPLLEIEERVELLSTCFKSVFCLPSIEVLQKEASSPKEGQANVDLFKETMQSLLRLMETLIVEMPTRIQNCLQLMNPWLNSQKDNERERAMWCTARILGFTAKMEDFKMEIEFTRLGRLVKLLAMRCQDPVDNICFLSSQAVYNLYCIFLKKKQMKKKMQGLWVEEDMNEVYSANLFYNNTFEIAEAFAEYFTQTQLTNLVLTAMEELTGSRAKVSLAAAQLMSAVMKKRGTDLIKVEEIVAGILERLKLQLEPNTKEEMLRALCLLAGNSTDSVVPLLLNRTLPWDRTILALWKVFGTERETTINVLQLLIGILEKHSTEGKREIALQPVEAACALCEMLSGSLCREAIQELYPRLLLAVLCHLYWVIEQNASQKMVVYRKEGGSGKTFDPTSCALEVVKLVLFAAAYDGVVVYADEHKCWNLLSCPKFYYIGIMELTSGIVKNCEPVMLHRILNLAKNLLNSVDNRQKILARTIYAQLLWHRSVAQTPGQDFVGNLIKWIKEPNLIMKEIGLRGISNLALHPRQSQSLKSLVPFLRDFVKSEARVTVQAVKALRNIIYHGQGEEVKVVFCSISKHLRPLINDVWA</sequence>
<keyword evidence="1" id="KW-0677">Repeat</keyword>
<feature type="domain" description="Maestro/Maestro-like HEAT-repeats" evidence="4">
    <location>
        <begin position="526"/>
        <end position="615"/>
    </location>
</feature>
<evidence type="ECO:0000256" key="1">
    <source>
        <dbReference type="ARBA" id="ARBA00022737"/>
    </source>
</evidence>